<accession>A0A9D4GJQ5</accession>
<keyword evidence="2" id="KW-1185">Reference proteome</keyword>
<dbReference type="Proteomes" id="UP000828390">
    <property type="component" value="Unassembled WGS sequence"/>
</dbReference>
<proteinExistence type="predicted"/>
<dbReference type="EMBL" id="JAIWYP010000005">
    <property type="protein sequence ID" value="KAH3818112.1"/>
    <property type="molecule type" value="Genomic_DNA"/>
</dbReference>
<organism evidence="1 2">
    <name type="scientific">Dreissena polymorpha</name>
    <name type="common">Zebra mussel</name>
    <name type="synonym">Mytilus polymorpha</name>
    <dbReference type="NCBI Taxonomy" id="45954"/>
    <lineage>
        <taxon>Eukaryota</taxon>
        <taxon>Metazoa</taxon>
        <taxon>Spiralia</taxon>
        <taxon>Lophotrochozoa</taxon>
        <taxon>Mollusca</taxon>
        <taxon>Bivalvia</taxon>
        <taxon>Autobranchia</taxon>
        <taxon>Heteroconchia</taxon>
        <taxon>Euheterodonta</taxon>
        <taxon>Imparidentia</taxon>
        <taxon>Neoheterodontei</taxon>
        <taxon>Myida</taxon>
        <taxon>Dreissenoidea</taxon>
        <taxon>Dreissenidae</taxon>
        <taxon>Dreissena</taxon>
    </lineage>
</organism>
<dbReference type="AlphaFoldDB" id="A0A9D4GJQ5"/>
<name>A0A9D4GJQ5_DREPO</name>
<gene>
    <name evidence="1" type="ORF">DPMN_119708</name>
</gene>
<protein>
    <submittedName>
        <fullName evidence="1">Uncharacterized protein</fullName>
    </submittedName>
</protein>
<sequence>MRISEVTRPRQWSFSADRTDEVSIQHVACSQLGVFCAFGWHVNSVEGPVVGAMDTMIVPTQCNIDNRALFKSLEAYHQLAQLATAKHPNFLSCVQKIHNQKAEVKEMDHLHNLLRPGLSSVSAMR</sequence>
<reference evidence="1" key="2">
    <citation type="submission" date="2020-11" db="EMBL/GenBank/DDBJ databases">
        <authorList>
            <person name="McCartney M.A."/>
            <person name="Auch B."/>
            <person name="Kono T."/>
            <person name="Mallez S."/>
            <person name="Becker A."/>
            <person name="Gohl D.M."/>
            <person name="Silverstein K.A.T."/>
            <person name="Koren S."/>
            <person name="Bechman K.B."/>
            <person name="Herman A."/>
            <person name="Abrahante J.E."/>
            <person name="Garbe J."/>
        </authorList>
    </citation>
    <scope>NUCLEOTIDE SEQUENCE</scope>
    <source>
        <strain evidence="1">Duluth1</strain>
        <tissue evidence="1">Whole animal</tissue>
    </source>
</reference>
<evidence type="ECO:0000313" key="1">
    <source>
        <dbReference type="EMBL" id="KAH3818112.1"/>
    </source>
</evidence>
<reference evidence="1" key="1">
    <citation type="journal article" date="2019" name="bioRxiv">
        <title>The Genome of the Zebra Mussel, Dreissena polymorpha: A Resource for Invasive Species Research.</title>
        <authorList>
            <person name="McCartney M.A."/>
            <person name="Auch B."/>
            <person name="Kono T."/>
            <person name="Mallez S."/>
            <person name="Zhang Y."/>
            <person name="Obille A."/>
            <person name="Becker A."/>
            <person name="Abrahante J.E."/>
            <person name="Garbe J."/>
            <person name="Badalamenti J.P."/>
            <person name="Herman A."/>
            <person name="Mangelson H."/>
            <person name="Liachko I."/>
            <person name="Sullivan S."/>
            <person name="Sone E.D."/>
            <person name="Koren S."/>
            <person name="Silverstein K.A.T."/>
            <person name="Beckman K.B."/>
            <person name="Gohl D.M."/>
        </authorList>
    </citation>
    <scope>NUCLEOTIDE SEQUENCE</scope>
    <source>
        <strain evidence="1">Duluth1</strain>
        <tissue evidence="1">Whole animal</tissue>
    </source>
</reference>
<comment type="caution">
    <text evidence="1">The sequence shown here is derived from an EMBL/GenBank/DDBJ whole genome shotgun (WGS) entry which is preliminary data.</text>
</comment>
<evidence type="ECO:0000313" key="2">
    <source>
        <dbReference type="Proteomes" id="UP000828390"/>
    </source>
</evidence>